<comment type="caution">
    <text evidence="1">The sequence shown here is derived from an EMBL/GenBank/DDBJ whole genome shotgun (WGS) entry which is preliminary data.</text>
</comment>
<keyword evidence="2" id="KW-1185">Reference proteome</keyword>
<dbReference type="AlphaFoldDB" id="A0A4C1ZLC5"/>
<reference evidence="1 2" key="1">
    <citation type="journal article" date="2019" name="Commun. Biol.">
        <title>The bagworm genome reveals a unique fibroin gene that provides high tensile strength.</title>
        <authorList>
            <person name="Kono N."/>
            <person name="Nakamura H."/>
            <person name="Ohtoshi R."/>
            <person name="Tomita M."/>
            <person name="Numata K."/>
            <person name="Arakawa K."/>
        </authorList>
    </citation>
    <scope>NUCLEOTIDE SEQUENCE [LARGE SCALE GENOMIC DNA]</scope>
</reference>
<evidence type="ECO:0000313" key="1">
    <source>
        <dbReference type="EMBL" id="GBP89316.1"/>
    </source>
</evidence>
<organism evidence="1 2">
    <name type="scientific">Eumeta variegata</name>
    <name type="common">Bagworm moth</name>
    <name type="synonym">Eumeta japonica</name>
    <dbReference type="NCBI Taxonomy" id="151549"/>
    <lineage>
        <taxon>Eukaryota</taxon>
        <taxon>Metazoa</taxon>
        <taxon>Ecdysozoa</taxon>
        <taxon>Arthropoda</taxon>
        <taxon>Hexapoda</taxon>
        <taxon>Insecta</taxon>
        <taxon>Pterygota</taxon>
        <taxon>Neoptera</taxon>
        <taxon>Endopterygota</taxon>
        <taxon>Lepidoptera</taxon>
        <taxon>Glossata</taxon>
        <taxon>Ditrysia</taxon>
        <taxon>Tineoidea</taxon>
        <taxon>Psychidae</taxon>
        <taxon>Oiketicinae</taxon>
        <taxon>Eumeta</taxon>
    </lineage>
</organism>
<evidence type="ECO:0000313" key="2">
    <source>
        <dbReference type="Proteomes" id="UP000299102"/>
    </source>
</evidence>
<protein>
    <submittedName>
        <fullName evidence="1">Uncharacterized protein</fullName>
    </submittedName>
</protein>
<sequence>MEVVWRVPSSRAPASQTLASGGLVTFFVFHPRASEPPQRTCRAPERDKETCTHPIVKGVIGALSASWVGVGIYWRGEPTDGGGSGVMDAKS</sequence>
<dbReference type="Proteomes" id="UP000299102">
    <property type="component" value="Unassembled WGS sequence"/>
</dbReference>
<accession>A0A4C1ZLC5</accession>
<proteinExistence type="predicted"/>
<dbReference type="EMBL" id="BGZK01001991">
    <property type="protein sequence ID" value="GBP89316.1"/>
    <property type="molecule type" value="Genomic_DNA"/>
</dbReference>
<name>A0A4C1ZLC5_EUMVA</name>
<gene>
    <name evidence="1" type="ORF">EVAR_62806_1</name>
</gene>